<gene>
    <name evidence="3" type="ORF">GCM10012278_74410</name>
</gene>
<evidence type="ECO:0000259" key="2">
    <source>
        <dbReference type="Pfam" id="PF13460"/>
    </source>
</evidence>
<dbReference type="SUPFAM" id="SSF51735">
    <property type="entry name" value="NAD(P)-binding Rossmann-fold domains"/>
    <property type="match status" value="1"/>
</dbReference>
<dbReference type="AlphaFoldDB" id="A0A918EAF1"/>
<feature type="region of interest" description="Disordered" evidence="1">
    <location>
        <begin position="260"/>
        <end position="295"/>
    </location>
</feature>
<dbReference type="PANTHER" id="PTHR12126:SF11">
    <property type="entry name" value="NADH DEHYDROGENASE [UBIQUINONE] 1 ALPHA SUBCOMPLEX SUBUNIT 9, MITOCHONDRIAL"/>
    <property type="match status" value="1"/>
</dbReference>
<protein>
    <submittedName>
        <fullName evidence="3">Epimerase</fullName>
    </submittedName>
</protein>
<reference evidence="3" key="2">
    <citation type="submission" date="2020-09" db="EMBL/GenBank/DDBJ databases">
        <authorList>
            <person name="Sun Q."/>
            <person name="Zhou Y."/>
        </authorList>
    </citation>
    <scope>NUCLEOTIDE SEQUENCE</scope>
    <source>
        <strain evidence="3">CGMCC 4.7430</strain>
    </source>
</reference>
<dbReference type="GO" id="GO:0044877">
    <property type="term" value="F:protein-containing complex binding"/>
    <property type="evidence" value="ECO:0007669"/>
    <property type="project" value="TreeGrafter"/>
</dbReference>
<dbReference type="InterPro" id="IPR016040">
    <property type="entry name" value="NAD(P)-bd_dom"/>
</dbReference>
<accession>A0A918EAF1</accession>
<keyword evidence="4" id="KW-1185">Reference proteome</keyword>
<comment type="caution">
    <text evidence="3">The sequence shown here is derived from an EMBL/GenBank/DDBJ whole genome shotgun (WGS) entry which is preliminary data.</text>
</comment>
<dbReference type="InterPro" id="IPR051207">
    <property type="entry name" value="ComplexI_NDUFA9_subunit"/>
</dbReference>
<evidence type="ECO:0000256" key="1">
    <source>
        <dbReference type="SAM" id="MobiDB-lite"/>
    </source>
</evidence>
<dbReference type="Pfam" id="PF13460">
    <property type="entry name" value="NAD_binding_10"/>
    <property type="match status" value="1"/>
</dbReference>
<dbReference type="PANTHER" id="PTHR12126">
    <property type="entry name" value="NADH-UBIQUINONE OXIDOREDUCTASE 39 KDA SUBUNIT-RELATED"/>
    <property type="match status" value="1"/>
</dbReference>
<evidence type="ECO:0000313" key="3">
    <source>
        <dbReference type="EMBL" id="GGP15283.1"/>
    </source>
</evidence>
<dbReference type="Gene3D" id="3.40.50.720">
    <property type="entry name" value="NAD(P)-binding Rossmann-like Domain"/>
    <property type="match status" value="1"/>
</dbReference>
<organism evidence="3 4">
    <name type="scientific">Nonomuraea glycinis</name>
    <dbReference type="NCBI Taxonomy" id="2047744"/>
    <lineage>
        <taxon>Bacteria</taxon>
        <taxon>Bacillati</taxon>
        <taxon>Actinomycetota</taxon>
        <taxon>Actinomycetes</taxon>
        <taxon>Streptosporangiales</taxon>
        <taxon>Streptosporangiaceae</taxon>
        <taxon>Nonomuraea</taxon>
    </lineage>
</organism>
<dbReference type="RefSeq" id="WP_189143451.1">
    <property type="nucleotide sequence ID" value="NZ_BMNK01000018.1"/>
</dbReference>
<dbReference type="EMBL" id="BMNK01000018">
    <property type="protein sequence ID" value="GGP15283.1"/>
    <property type="molecule type" value="Genomic_DNA"/>
</dbReference>
<reference evidence="3" key="1">
    <citation type="journal article" date="2014" name="Int. J. Syst. Evol. Microbiol.">
        <title>Complete genome sequence of Corynebacterium casei LMG S-19264T (=DSM 44701T), isolated from a smear-ripened cheese.</title>
        <authorList>
            <consortium name="US DOE Joint Genome Institute (JGI-PGF)"/>
            <person name="Walter F."/>
            <person name="Albersmeier A."/>
            <person name="Kalinowski J."/>
            <person name="Ruckert C."/>
        </authorList>
    </citation>
    <scope>NUCLEOTIDE SEQUENCE</scope>
    <source>
        <strain evidence="3">CGMCC 4.7430</strain>
    </source>
</reference>
<sequence length="295" mass="32180">MRILVTGATGTLGRAVVPALVRRGHQVRAMSRREREGTDVTWVRGDLASGNGVRQAARDCDAIVHLATQARRGSERMDVAGTLTLVSAAREARVSHLLYVSPVGADRVPTGLPRHKFEAERVIRGSGLGHTVLRTTHYHQWLDRLLRRLAGLPAIPVDPSVPWQPIDTAEVAARLGGLLADGPRGETLEFGGPQVLGTDELVRTWLRAHRSRRLCVRVRYPGKLIAAQRAGALTTDATPLGRISWADYLCPPMPLSDDFAVEHTASPTSPANQPEGDPDLRVYGGDEGYQRQTRK</sequence>
<feature type="domain" description="NAD(P)-binding" evidence="2">
    <location>
        <begin position="7"/>
        <end position="139"/>
    </location>
</feature>
<name>A0A918EAF1_9ACTN</name>
<dbReference type="Proteomes" id="UP000660745">
    <property type="component" value="Unassembled WGS sequence"/>
</dbReference>
<proteinExistence type="predicted"/>
<evidence type="ECO:0000313" key="4">
    <source>
        <dbReference type="Proteomes" id="UP000660745"/>
    </source>
</evidence>
<dbReference type="InterPro" id="IPR036291">
    <property type="entry name" value="NAD(P)-bd_dom_sf"/>
</dbReference>